<dbReference type="AlphaFoldDB" id="A0AAD7I5H8"/>
<comment type="caution">
    <text evidence="2">The sequence shown here is derived from an EMBL/GenBank/DDBJ whole genome shotgun (WGS) entry which is preliminary data.</text>
</comment>
<feature type="region of interest" description="Disordered" evidence="1">
    <location>
        <begin position="242"/>
        <end position="265"/>
    </location>
</feature>
<organism evidence="2 3">
    <name type="scientific">Mycena maculata</name>
    <dbReference type="NCBI Taxonomy" id="230809"/>
    <lineage>
        <taxon>Eukaryota</taxon>
        <taxon>Fungi</taxon>
        <taxon>Dikarya</taxon>
        <taxon>Basidiomycota</taxon>
        <taxon>Agaricomycotina</taxon>
        <taxon>Agaricomycetes</taxon>
        <taxon>Agaricomycetidae</taxon>
        <taxon>Agaricales</taxon>
        <taxon>Marasmiineae</taxon>
        <taxon>Mycenaceae</taxon>
        <taxon>Mycena</taxon>
    </lineage>
</organism>
<feature type="compositionally biased region" description="Basic and acidic residues" evidence="1">
    <location>
        <begin position="82"/>
        <end position="97"/>
    </location>
</feature>
<feature type="compositionally biased region" description="Basic and acidic residues" evidence="1">
    <location>
        <begin position="247"/>
        <end position="258"/>
    </location>
</feature>
<dbReference type="Proteomes" id="UP001215280">
    <property type="component" value="Unassembled WGS sequence"/>
</dbReference>
<protein>
    <submittedName>
        <fullName evidence="2">Uncharacterized protein</fullName>
    </submittedName>
</protein>
<proteinExistence type="predicted"/>
<sequence>APGVRDSFHPRTLQVASIDAPSQHAPSATPSIPARCIVRVESRRHALYSPADAHTLHFCRKPTCAPLAQRIPCTRGVDMARRGREEGGERGGGRRGWDTSWSSRRRSRTRRRSDALEEEGSGRCACTLWRRSDHDRGIVALSEPVLPSARQPAHQHPPPLHQWLRRIRAPHVRRTAATAVPRADIAILSPSDIGLVLVVHAPRILVLTRVPRFAPYSGIPTMGNCACGGRYFKEESRPCGWRRLTRRKSESERQEKSKRYGPPRR</sequence>
<gene>
    <name evidence="2" type="ORF">DFH07DRAFT_987323</name>
</gene>
<evidence type="ECO:0000313" key="3">
    <source>
        <dbReference type="Proteomes" id="UP001215280"/>
    </source>
</evidence>
<accession>A0AAD7I5H8</accession>
<feature type="non-terminal residue" evidence="2">
    <location>
        <position position="1"/>
    </location>
</feature>
<reference evidence="2" key="1">
    <citation type="submission" date="2023-03" db="EMBL/GenBank/DDBJ databases">
        <title>Massive genome expansion in bonnet fungi (Mycena s.s.) driven by repeated elements and novel gene families across ecological guilds.</title>
        <authorList>
            <consortium name="Lawrence Berkeley National Laboratory"/>
            <person name="Harder C.B."/>
            <person name="Miyauchi S."/>
            <person name="Viragh M."/>
            <person name="Kuo A."/>
            <person name="Thoen E."/>
            <person name="Andreopoulos B."/>
            <person name="Lu D."/>
            <person name="Skrede I."/>
            <person name="Drula E."/>
            <person name="Henrissat B."/>
            <person name="Morin E."/>
            <person name="Kohler A."/>
            <person name="Barry K."/>
            <person name="LaButti K."/>
            <person name="Morin E."/>
            <person name="Salamov A."/>
            <person name="Lipzen A."/>
            <person name="Mereny Z."/>
            <person name="Hegedus B."/>
            <person name="Baldrian P."/>
            <person name="Stursova M."/>
            <person name="Weitz H."/>
            <person name="Taylor A."/>
            <person name="Grigoriev I.V."/>
            <person name="Nagy L.G."/>
            <person name="Martin F."/>
            <person name="Kauserud H."/>
        </authorList>
    </citation>
    <scope>NUCLEOTIDE SEQUENCE</scope>
    <source>
        <strain evidence="2">CBHHK188m</strain>
    </source>
</reference>
<feature type="region of interest" description="Disordered" evidence="1">
    <location>
        <begin position="82"/>
        <end position="116"/>
    </location>
</feature>
<name>A0AAD7I5H8_9AGAR</name>
<evidence type="ECO:0000256" key="1">
    <source>
        <dbReference type="SAM" id="MobiDB-lite"/>
    </source>
</evidence>
<evidence type="ECO:0000313" key="2">
    <source>
        <dbReference type="EMBL" id="KAJ7735563.1"/>
    </source>
</evidence>
<keyword evidence="3" id="KW-1185">Reference proteome</keyword>
<dbReference type="EMBL" id="JARJLG010000154">
    <property type="protein sequence ID" value="KAJ7735563.1"/>
    <property type="molecule type" value="Genomic_DNA"/>
</dbReference>